<feature type="region of interest" description="Disordered" evidence="4">
    <location>
        <begin position="421"/>
        <end position="443"/>
    </location>
</feature>
<keyword evidence="1 3" id="KW-0853">WD repeat</keyword>
<feature type="compositionally biased region" description="Basic and acidic residues" evidence="4">
    <location>
        <begin position="606"/>
        <end position="626"/>
    </location>
</feature>
<dbReference type="PROSITE" id="PS50082">
    <property type="entry name" value="WD_REPEATS_2"/>
    <property type="match status" value="1"/>
</dbReference>
<name>A0A061H8G2_9BASI</name>
<dbReference type="KEGG" id="pfp:PFL1_03714"/>
<dbReference type="PANTHER" id="PTHR22847:SF730">
    <property type="entry name" value="FUNGAL PROTEIN"/>
    <property type="match status" value="1"/>
</dbReference>
<dbReference type="OrthoDB" id="6262491at2759"/>
<keyword evidence="2" id="KW-0677">Repeat</keyword>
<reference evidence="5 6" key="1">
    <citation type="journal article" date="2013" name="Plant Cell">
        <title>The transition from a phytopathogenic smut ancestor to an anamorphic biocontrol agent deciphered by comparative whole-genome analysis.</title>
        <authorList>
            <person name="Lefebvre F."/>
            <person name="Joly D.L."/>
            <person name="Labbe C."/>
            <person name="Teichmann B."/>
            <person name="Linning R."/>
            <person name="Belzile F."/>
            <person name="Bakkeren G."/>
            <person name="Belanger R.R."/>
        </authorList>
    </citation>
    <scope>NUCLEOTIDE SEQUENCE [LARGE SCALE GENOMIC DNA]</scope>
    <source>
        <strain evidence="5 6">PF-1</strain>
    </source>
</reference>
<evidence type="ECO:0008006" key="7">
    <source>
        <dbReference type="Google" id="ProtNLM"/>
    </source>
</evidence>
<dbReference type="GeneID" id="19317822"/>
<dbReference type="EMBL" id="KE361633">
    <property type="protein sequence ID" value="EPQ28913.1"/>
    <property type="molecule type" value="Genomic_DNA"/>
</dbReference>
<feature type="repeat" description="WD" evidence="3">
    <location>
        <begin position="145"/>
        <end position="167"/>
    </location>
</feature>
<feature type="region of interest" description="Disordered" evidence="4">
    <location>
        <begin position="361"/>
        <end position="385"/>
    </location>
</feature>
<dbReference type="PANTHER" id="PTHR22847">
    <property type="entry name" value="WD40 REPEAT PROTEIN"/>
    <property type="match status" value="1"/>
</dbReference>
<evidence type="ECO:0000256" key="3">
    <source>
        <dbReference type="PROSITE-ProRule" id="PRU00221"/>
    </source>
</evidence>
<evidence type="ECO:0000256" key="2">
    <source>
        <dbReference type="ARBA" id="ARBA00022737"/>
    </source>
</evidence>
<dbReference type="InterPro" id="IPR036322">
    <property type="entry name" value="WD40_repeat_dom_sf"/>
</dbReference>
<gene>
    <name evidence="5" type="ORF">PFL1_03714</name>
</gene>
<organism evidence="5 6">
    <name type="scientific">Pseudozyma flocculosa PF-1</name>
    <dbReference type="NCBI Taxonomy" id="1277687"/>
    <lineage>
        <taxon>Eukaryota</taxon>
        <taxon>Fungi</taxon>
        <taxon>Dikarya</taxon>
        <taxon>Basidiomycota</taxon>
        <taxon>Ustilaginomycotina</taxon>
        <taxon>Ustilaginomycetes</taxon>
        <taxon>Ustilaginales</taxon>
        <taxon>Ustilaginaceae</taxon>
        <taxon>Pseudozyma</taxon>
    </lineage>
</organism>
<dbReference type="AlphaFoldDB" id="A0A061H8G2"/>
<dbReference type="SMART" id="SM00320">
    <property type="entry name" value="WD40"/>
    <property type="match status" value="3"/>
</dbReference>
<dbReference type="RefSeq" id="XP_007879424.1">
    <property type="nucleotide sequence ID" value="XM_007881233.1"/>
</dbReference>
<dbReference type="GO" id="GO:0005634">
    <property type="term" value="C:nucleus"/>
    <property type="evidence" value="ECO:0007669"/>
    <property type="project" value="TreeGrafter"/>
</dbReference>
<dbReference type="eggNOG" id="KOG0274">
    <property type="taxonomic scope" value="Eukaryota"/>
</dbReference>
<dbReference type="SUPFAM" id="SSF50978">
    <property type="entry name" value="WD40 repeat-like"/>
    <property type="match status" value="1"/>
</dbReference>
<accession>A0A061H8G2</accession>
<evidence type="ECO:0000313" key="6">
    <source>
        <dbReference type="Proteomes" id="UP000053664"/>
    </source>
</evidence>
<feature type="region of interest" description="Disordered" evidence="4">
    <location>
        <begin position="268"/>
        <end position="287"/>
    </location>
</feature>
<dbReference type="InterPro" id="IPR001680">
    <property type="entry name" value="WD40_rpt"/>
</dbReference>
<protein>
    <recommendedName>
        <fullName evidence="7">WD40 repeat-like protein</fullName>
    </recommendedName>
</protein>
<dbReference type="InterPro" id="IPR015943">
    <property type="entry name" value="WD40/YVTN_repeat-like_dom_sf"/>
</dbReference>
<dbReference type="Pfam" id="PF00400">
    <property type="entry name" value="WD40"/>
    <property type="match status" value="1"/>
</dbReference>
<dbReference type="Proteomes" id="UP000053664">
    <property type="component" value="Unassembled WGS sequence"/>
</dbReference>
<feature type="region of interest" description="Disordered" evidence="4">
    <location>
        <begin position="552"/>
        <end position="626"/>
    </location>
</feature>
<dbReference type="HOGENOM" id="CLU_000288_57_4_1"/>
<proteinExistence type="predicted"/>
<feature type="compositionally biased region" description="Polar residues" evidence="4">
    <location>
        <begin position="421"/>
        <end position="433"/>
    </location>
</feature>
<sequence length="626" mass="65926">MQATDASTLFQTDEALAQGAARASKASRTATGSEYGHPIWLGSRYKDSIGLAESGAGADAGSARVLSLRCRTVAASTAAPGARQGPLPQSQAWTAESGGVVRLTDLETGKTAVIFRGHSAPVPTFDIVRVGGSTGGGRESTREVLVTGSWDKSIKVWSIPSHGTTVESAATPLRPKPILTQPQAATDFIKAVHCFRSQGRDFVLSAGSDKTVRCWHLTPLLEWTGALSEADWTRICTTGTSEGERATMPDIEVVAMLREHTRPINCLGSVPPPPRLDASAEADADAEGGQTTLFSADSMGRIFEMVLNLPASLDNASATATASAASRGSLTIRRELRAHETAIYDLRAGWRDEEVEGLDSLPSAAAASSSQPGEGEGDDEFVTPIYEAPDGSFRRHVAEVWTCSGDKTARCFVLSPTVLRQSGRGQVPGSRTSKAGAPLGSQPPLGPSRTIQHADFVKSLVSLGHAAARRRADVGSAADLALRVSPPPNVLATGSADETLRLFALDTDATAAPDAAAGIAPSTSSTAKPTVPIAAVEGHWHEIDAIDVWLRPRSGPLQGPTTSSDNEPIPPATAAGQRHLNRDLDLDDLDDDGERGQDYQAAPLLVRRERERRAEEGRGKDPLSSR</sequence>
<evidence type="ECO:0000313" key="5">
    <source>
        <dbReference type="EMBL" id="EPQ28913.1"/>
    </source>
</evidence>
<dbReference type="Gene3D" id="2.130.10.10">
    <property type="entry name" value="YVTN repeat-like/Quinoprotein amine dehydrogenase"/>
    <property type="match status" value="2"/>
</dbReference>
<evidence type="ECO:0000256" key="1">
    <source>
        <dbReference type="ARBA" id="ARBA00022574"/>
    </source>
</evidence>
<evidence type="ECO:0000256" key="4">
    <source>
        <dbReference type="SAM" id="MobiDB-lite"/>
    </source>
</evidence>